<name>A0A974BHJ5_SEDHY</name>
<feature type="transmembrane region" description="Helical" evidence="1">
    <location>
        <begin position="101"/>
        <end position="128"/>
    </location>
</feature>
<accession>A0A974BHJ5</accession>
<keyword evidence="3" id="KW-1185">Reference proteome</keyword>
<evidence type="ECO:0000256" key="1">
    <source>
        <dbReference type="SAM" id="Phobius"/>
    </source>
</evidence>
<evidence type="ECO:0000313" key="2">
    <source>
        <dbReference type="EMBL" id="NYB73290.1"/>
    </source>
</evidence>
<feature type="transmembrane region" description="Helical" evidence="1">
    <location>
        <begin position="215"/>
        <end position="236"/>
    </location>
</feature>
<evidence type="ECO:0000313" key="3">
    <source>
        <dbReference type="Proteomes" id="UP000611629"/>
    </source>
</evidence>
<feature type="transmembrane region" description="Helical" evidence="1">
    <location>
        <begin position="248"/>
        <end position="270"/>
    </location>
</feature>
<feature type="transmembrane region" description="Helical" evidence="1">
    <location>
        <begin position="171"/>
        <end position="195"/>
    </location>
</feature>
<feature type="transmembrane region" description="Helical" evidence="1">
    <location>
        <begin position="282"/>
        <end position="308"/>
    </location>
</feature>
<organism evidence="2 3">
    <name type="scientific">Sedimentibacter hydroxybenzoicus DSM 7310</name>
    <dbReference type="NCBI Taxonomy" id="1123245"/>
    <lineage>
        <taxon>Bacteria</taxon>
        <taxon>Bacillati</taxon>
        <taxon>Bacillota</taxon>
        <taxon>Tissierellia</taxon>
        <taxon>Sedimentibacter</taxon>
    </lineage>
</organism>
<dbReference type="EMBL" id="JACBNQ010000002">
    <property type="protein sequence ID" value="NYB73290.1"/>
    <property type="molecule type" value="Genomic_DNA"/>
</dbReference>
<gene>
    <name evidence="2" type="ORF">HZF24_03960</name>
</gene>
<dbReference type="PANTHER" id="PTHR41324:SF1">
    <property type="entry name" value="DUF2232 DOMAIN-CONTAINING PROTEIN"/>
    <property type="match status" value="1"/>
</dbReference>
<dbReference type="AlphaFoldDB" id="A0A974BHJ5"/>
<dbReference type="Pfam" id="PF09991">
    <property type="entry name" value="DUF2232"/>
    <property type="match status" value="1"/>
</dbReference>
<sequence length="321" mass="35938">MNRNYKTSSITESAMITGILVIIAYLSSFFSVIMFFYPTPAIILAKRKGLKYAALSLIASDLIVSMLLGVQTGLVFFILYTPFSMALSYAICRDKEANRTILYGTASYMISFVILIFLLDLIIGVNFIQQLQDIYSESLGMMKEMLNNYPAGLAGGRVEEMKKVIDEIDPLIISIMFPAMLIITSVIMSYINYLVASKFANRFKIKIKAHEGLGYFSFPKTFMVAMAVMLLISYLMGALKINVNAIQLNLFLIMLAAMYLQGIAVIKMYFIKRQLSKNLQNLMMGMVVVMSLFVFGGAMIVIALLGLVDLTVDLRKLNRTV</sequence>
<keyword evidence="1" id="KW-0472">Membrane</keyword>
<dbReference type="RefSeq" id="WP_179236972.1">
    <property type="nucleotide sequence ID" value="NZ_JACBNQ010000002.1"/>
</dbReference>
<feature type="transmembrane region" description="Helical" evidence="1">
    <location>
        <begin position="15"/>
        <end position="37"/>
    </location>
</feature>
<keyword evidence="1" id="KW-0812">Transmembrane</keyword>
<dbReference type="Proteomes" id="UP000611629">
    <property type="component" value="Unassembled WGS sequence"/>
</dbReference>
<dbReference type="InterPro" id="IPR018710">
    <property type="entry name" value="DUF2232"/>
</dbReference>
<dbReference type="PANTHER" id="PTHR41324">
    <property type="entry name" value="MEMBRANE PROTEIN-RELATED"/>
    <property type="match status" value="1"/>
</dbReference>
<reference evidence="2" key="1">
    <citation type="submission" date="2020-07" db="EMBL/GenBank/DDBJ databases">
        <title>Genomic analysis of a strain of Sedimentibacter Hydroxybenzoicus DSM7310.</title>
        <authorList>
            <person name="Ma S."/>
        </authorList>
    </citation>
    <scope>NUCLEOTIDE SEQUENCE</scope>
    <source>
        <strain evidence="2">DSM 7310</strain>
    </source>
</reference>
<keyword evidence="1" id="KW-1133">Transmembrane helix</keyword>
<comment type="caution">
    <text evidence="2">The sequence shown here is derived from an EMBL/GenBank/DDBJ whole genome shotgun (WGS) entry which is preliminary data.</text>
</comment>
<proteinExistence type="predicted"/>
<protein>
    <submittedName>
        <fullName evidence="2">DUF2232 domain-containing protein</fullName>
    </submittedName>
</protein>